<feature type="compositionally biased region" description="Basic and acidic residues" evidence="1">
    <location>
        <begin position="131"/>
        <end position="142"/>
    </location>
</feature>
<dbReference type="AlphaFoldDB" id="A0A550CM10"/>
<accession>A0A550CM10</accession>
<organism evidence="2 3">
    <name type="scientific">Schizophyllum amplum</name>
    <dbReference type="NCBI Taxonomy" id="97359"/>
    <lineage>
        <taxon>Eukaryota</taxon>
        <taxon>Fungi</taxon>
        <taxon>Dikarya</taxon>
        <taxon>Basidiomycota</taxon>
        <taxon>Agaricomycotina</taxon>
        <taxon>Agaricomycetes</taxon>
        <taxon>Agaricomycetidae</taxon>
        <taxon>Agaricales</taxon>
        <taxon>Schizophyllaceae</taxon>
        <taxon>Schizophyllum</taxon>
    </lineage>
</organism>
<gene>
    <name evidence="2" type="ORF">BD626DRAFT_192283</name>
</gene>
<dbReference type="Proteomes" id="UP000320762">
    <property type="component" value="Unassembled WGS sequence"/>
</dbReference>
<dbReference type="EMBL" id="VDMD01000004">
    <property type="protein sequence ID" value="TRM65797.1"/>
    <property type="molecule type" value="Genomic_DNA"/>
</dbReference>
<reference evidence="2 3" key="1">
    <citation type="journal article" date="2019" name="New Phytol.">
        <title>Comparative genomics reveals unique wood-decay strategies and fruiting body development in the Schizophyllaceae.</title>
        <authorList>
            <person name="Almasi E."/>
            <person name="Sahu N."/>
            <person name="Krizsan K."/>
            <person name="Balint B."/>
            <person name="Kovacs G.M."/>
            <person name="Kiss B."/>
            <person name="Cseklye J."/>
            <person name="Drula E."/>
            <person name="Henrissat B."/>
            <person name="Nagy I."/>
            <person name="Chovatia M."/>
            <person name="Adam C."/>
            <person name="LaButti K."/>
            <person name="Lipzen A."/>
            <person name="Riley R."/>
            <person name="Grigoriev I.V."/>
            <person name="Nagy L.G."/>
        </authorList>
    </citation>
    <scope>NUCLEOTIDE SEQUENCE [LARGE SCALE GENOMIC DNA]</scope>
    <source>
        <strain evidence="2 3">NL-1724</strain>
    </source>
</reference>
<protein>
    <submittedName>
        <fullName evidence="2">Uncharacterized protein</fullName>
    </submittedName>
</protein>
<feature type="region of interest" description="Disordered" evidence="1">
    <location>
        <begin position="128"/>
        <end position="149"/>
    </location>
</feature>
<comment type="caution">
    <text evidence="2">The sequence shown here is derived from an EMBL/GenBank/DDBJ whole genome shotgun (WGS) entry which is preliminary data.</text>
</comment>
<evidence type="ECO:0000313" key="3">
    <source>
        <dbReference type="Proteomes" id="UP000320762"/>
    </source>
</evidence>
<proteinExistence type="predicted"/>
<name>A0A550CM10_9AGAR</name>
<dbReference type="OrthoDB" id="2393824at2759"/>
<feature type="compositionally biased region" description="Polar residues" evidence="1">
    <location>
        <begin position="6"/>
        <end position="26"/>
    </location>
</feature>
<keyword evidence="3" id="KW-1185">Reference proteome</keyword>
<sequence>MIFCPMNSTRTAASSRRTVPGQNAMSTAIPGWQRGTSPSCSSRGCFCCRPSCSRSRRRPRHTAGAQTLGLDAVQSALLGPRRYPLQLVRPPQAPLARRRQKGDQGRVVGRPCAARAARVPHFLRARRGAARGRDAVHGRGDDAPTGNGARWEEHEGVTVVLAGTGVDPAPFGPSYRLRRGLGVFGTREEQRAYVLKYMPPAVAGSAAGRLLVRRMWTWLRGRCVLGCGLYLGEIES</sequence>
<feature type="region of interest" description="Disordered" evidence="1">
    <location>
        <begin position="6"/>
        <end position="30"/>
    </location>
</feature>
<evidence type="ECO:0000256" key="1">
    <source>
        <dbReference type="SAM" id="MobiDB-lite"/>
    </source>
</evidence>
<evidence type="ECO:0000313" key="2">
    <source>
        <dbReference type="EMBL" id="TRM65797.1"/>
    </source>
</evidence>